<organism evidence="1 2">
    <name type="scientific">Escherichia phage SUSP2</name>
    <dbReference type="NCBI Taxonomy" id="1718669"/>
    <lineage>
        <taxon>Viruses</taxon>
        <taxon>Duplodnaviria</taxon>
        <taxon>Heunggongvirae</taxon>
        <taxon>Uroviricota</taxon>
        <taxon>Caudoviricetes</taxon>
        <taxon>Andersonviridae</taxon>
        <taxon>Ounavirinae</taxon>
        <taxon>Mooglevirus</taxon>
        <taxon>Mooglevirus susp2</taxon>
        <taxon>Suspvirus SUSP2</taxon>
    </lineage>
</organism>
<dbReference type="EMBL" id="KT454806">
    <property type="protein sequence ID" value="ALH47202.1"/>
    <property type="molecule type" value="Genomic_DNA"/>
</dbReference>
<accession>A0A0N7GFP0</accession>
<reference evidence="1 2" key="1">
    <citation type="journal article" date="2017" name="MBio">
        <title>Novel 'Superspreader' Bacteriophages Promote Horizontal Gene Transfer by Transformation.</title>
        <authorList>
            <person name="Keen E.C."/>
            <person name="Bliskovsky V.V."/>
            <person name="Malagon F."/>
            <person name="Baker J.D."/>
            <person name="Prince J.S."/>
            <person name="Klaus J.S."/>
            <person name="Adhya S.L."/>
        </authorList>
    </citation>
    <scope>NUCLEOTIDE SEQUENCE [LARGE SCALE GENOMIC DNA]</scope>
</reference>
<proteinExistence type="predicted"/>
<sequence>MSKEDKFKNAVRTPDGEVESFILTVGGKAFHCRCGANCFHKPNKEDLKLFACNSCDTWYHSGD</sequence>
<protein>
    <submittedName>
        <fullName evidence="1">Uncharacterized protein</fullName>
    </submittedName>
</protein>
<dbReference type="GeneID" id="26637624"/>
<evidence type="ECO:0000313" key="1">
    <source>
        <dbReference type="EMBL" id="ALH47202.1"/>
    </source>
</evidence>
<evidence type="ECO:0000313" key="2">
    <source>
        <dbReference type="Proteomes" id="UP000202045"/>
    </source>
</evidence>
<dbReference type="OrthoDB" id="21422at10239"/>
<dbReference type="RefSeq" id="YP_009211077.1">
    <property type="nucleotide sequence ID" value="NC_028935.2"/>
</dbReference>
<dbReference type="KEGG" id="vg:26637624"/>
<dbReference type="Proteomes" id="UP000202045">
    <property type="component" value="Segment"/>
</dbReference>
<keyword evidence="2" id="KW-1185">Reference proteome</keyword>
<name>A0A0N7GFP0_9CAUD</name>